<feature type="domain" description="Teneurin-like YD-shell" evidence="5">
    <location>
        <begin position="1007"/>
        <end position="1120"/>
    </location>
</feature>
<feature type="transmembrane region" description="Helical" evidence="3">
    <location>
        <begin position="12"/>
        <end position="33"/>
    </location>
</feature>
<evidence type="ECO:0000313" key="7">
    <source>
        <dbReference type="Proteomes" id="UP000018680"/>
    </source>
</evidence>
<feature type="region of interest" description="Disordered" evidence="2">
    <location>
        <begin position="1124"/>
        <end position="1154"/>
    </location>
</feature>
<protein>
    <recommendedName>
        <fullName evidence="8">Rhs family protein</fullName>
    </recommendedName>
</protein>
<dbReference type="HOGENOM" id="CLU_231955_0_0_12"/>
<feature type="region of interest" description="Disordered" evidence="2">
    <location>
        <begin position="812"/>
        <end position="831"/>
    </location>
</feature>
<dbReference type="InterPro" id="IPR022385">
    <property type="entry name" value="Rhs_assc_core"/>
</dbReference>
<feature type="region of interest" description="Disordered" evidence="2">
    <location>
        <begin position="463"/>
        <end position="486"/>
    </location>
</feature>
<feature type="region of interest" description="Disordered" evidence="2">
    <location>
        <begin position="1787"/>
        <end position="1822"/>
    </location>
</feature>
<feature type="compositionally biased region" description="Polar residues" evidence="2">
    <location>
        <begin position="1141"/>
        <end position="1154"/>
    </location>
</feature>
<evidence type="ECO:0000259" key="4">
    <source>
        <dbReference type="Pfam" id="PF20148"/>
    </source>
</evidence>
<dbReference type="OrthoDB" id="353304at2"/>
<feature type="region of interest" description="Disordered" evidence="2">
    <location>
        <begin position="1701"/>
        <end position="1760"/>
    </location>
</feature>
<evidence type="ECO:0000313" key="6">
    <source>
        <dbReference type="EMBL" id="AHC16444.1"/>
    </source>
</evidence>
<dbReference type="PANTHER" id="PTHR32305:SF15">
    <property type="entry name" value="PROTEIN RHSA-RELATED"/>
    <property type="match status" value="1"/>
</dbReference>
<dbReference type="EMBL" id="CP006939">
    <property type="protein sequence ID" value="AHC16444.1"/>
    <property type="molecule type" value="Genomic_DNA"/>
</dbReference>
<feature type="region of interest" description="Disordered" evidence="2">
    <location>
        <begin position="1259"/>
        <end position="1278"/>
    </location>
</feature>
<dbReference type="InterPro" id="IPR006530">
    <property type="entry name" value="YD"/>
</dbReference>
<feature type="region of interest" description="Disordered" evidence="2">
    <location>
        <begin position="177"/>
        <end position="210"/>
    </location>
</feature>
<dbReference type="InterPro" id="IPR056823">
    <property type="entry name" value="TEN-like_YD-shell"/>
</dbReference>
<sequence length="2134" mass="236968">MHRKSLSVFSKSAPVVPVVIPALLFILISGLSLHGETKTSNVNKQYVKKDQFRIITPSAPKTFQIYHTYTYDKVTREYTYTTWSYNPYDQSYEVQGSHDTRAAAVSAKPSGGKITVSSSVVDKKTNLKGTEVVSSCSIDGASISADDISDYAAAKLKESDDALKDGELQDIINDDNAGQSEEACDPETAESGHDASAEQAAEDAEEEEKSYFARAFGDPVQLSSGSLLLTEEDLRIPLPGDAPPFSLSRTYRSESLHTGAQGRNWFGSLEARLIRCNSLSFWTSGDLCRQEIERLRQVLLDLDTAAENEKTRLEGLLPDLVESAEDLETAALEYLSKSKKANSAGQTGYGKLSRRCSARATLLRERISLIQERIELLYGTLLPAERQRIDLQISSLKEMSAASDQYSMRRQLLEKQTRELYTIAGPPAGGSGASEIQSIGKQAGLNTILWISPSGGLRTFHRIDDGDPRESPVSSDGGGRHGGLPKDGIFPASSLSYRCTSLPRHRLVLREDGSMCIRQPGNILSEYDSLGRFRGKYRLLPPGSPMLLYEYRYAPGDGKPGYLPESIMLYGGRQLNLQWMNQGARRLLKKLHFSFPGMEKKEIIYSYSPDGYLQSVVCHDGRRKEYSWNSRLVSSRVKHPGDSPDIHKTYSYDKDGRVTAVRDSRGYSEEFSYFLRTGSRGNSVARARYSYDPGPGQPGGNSPAVPGFPEDTGRYGEPGTLEYEFDNHGRISLSRKYDSRGTLKEIRRKEYYPDTPGLLHRELITGFHSPPADPDIPAGSLPDTGLQPPEIHEEVIYEYFTDPHRRGLLKSITRNSDDPRRPPGTFSFQYNDQGYLTQSMDPDGVSVRYSYNSAGLLREILKNDGGRQRYDYDSRGLCTGFSDEEGNSWQYARDQYGNRSRLTDPLGSSYTFQFDALGRCNAAEGPLGEDLMAPDFYREIVPPPDPRSLVPDDTSAAVADRIRRYTPAGRTAELLPSLSCPDTPVSIVRDECGRAERIDYPGDADSLIHYDRCGRIIRFTHRNGGTSRYEYDPCGRIISVTGPLGARSEYHRDARGRVIRIIENICSQWPRGLTRKDLLYDQLGQLTEISYPDGSSEQFTYDEQGRMKCRRDRWGRMHRITRIEADHGETAPEANPGKTGGSQTPAARGETSISYESPGTYRREIYDSRLRLKAVLAGPDSRKLHLLTDLLYSPDGMSRASRPGGLNSWRTHADIDKGIRTIRDPDGMEQISRFDTAGRVIGLQRGQMRRDYARNADGRIVRDTGGYPSGAAGSPSSGGREIAYQLDYLGRIVREERSPGGISSYTYRGNRLIRSAHSDGRELNFSWNPAGQLLQAEDAGGGLLTSISYDPAGRITNARARCESLEFKWDREDRLRETASQGSGLSHRLEWGSADLLKSIRLSTGDQSAQPLGLPSCEYQYDEADRISGIRLSAADSGGDIQLQFRRDGLGRITSVWTSRRNGSSAPELLQRFSYTRDGCMESDLLYSSKDPHHPSGGHIYSYTPGRKLRFSMNAESGLGSYQYGSSGKLISALTPPNTLSKPNGGTSGDSGQQELVWAGIDPDHIDSLSELWDSRDLPRRFSAYQQLEKMNLAPRASGIELDGFDRMVRWELDGKIFQAAYNSLSRLSRLEVESSLGQTGIRYEYDALNRLCLREELSRRISPDRERRPMEDETLTRTRFTYMGTSSRVLATLHYSSHHTYLQPTGPGTEPRDGENAPMVAEKPEGDGYRSNSPGSASGQTSGSTPRAFPDGPQEISDDTRQLTPRAICMYHWADGTIVALSIARSGRPGVSSTPGGEDGMHTPADRGFRASGPRTEGGDAAATQSLSHYYLPDSRNGSKQAVVDLQNLHASMIHYEVYGKPHYGSSENGNNLLEELSSLGVCVPGFAGRGYNPSSGLINFGYRYYLPCARRFLTPDPLRSGYSWTAYCDDDPLNFTDSLGLQKQGFVHYDVEGERFWGFTCDDEEDNLDDVNFFDVYTTNNLRDREYPTETGDLTDDPVTTILESKERGNAYYPEHFPRGGFNVNKVIETHDPDYGPYFISTDATAEVETYQYEADLKKWTPRVDEGGNLLTETDSGYGFHAGGSVNTYNDANNPDATTKGCGRHSTSDNIMLAKLFKEVLDDGGTIEGCAK</sequence>
<dbReference type="Proteomes" id="UP000018680">
    <property type="component" value="Chromosome"/>
</dbReference>
<feature type="domain" description="DUF6531" evidence="4">
    <location>
        <begin position="217"/>
        <end position="280"/>
    </location>
</feature>
<proteinExistence type="predicted"/>
<dbReference type="NCBIfam" id="TIGR03696">
    <property type="entry name" value="Rhs_assc_core"/>
    <property type="match status" value="1"/>
</dbReference>
<dbReference type="Gene3D" id="2.180.10.10">
    <property type="entry name" value="RHS repeat-associated core"/>
    <property type="match status" value="4"/>
</dbReference>
<organism evidence="6 7">
    <name type="scientific">Salinispira pacifica</name>
    <dbReference type="NCBI Taxonomy" id="1307761"/>
    <lineage>
        <taxon>Bacteria</taxon>
        <taxon>Pseudomonadati</taxon>
        <taxon>Spirochaetota</taxon>
        <taxon>Spirochaetia</taxon>
        <taxon>Spirochaetales</taxon>
        <taxon>Spirochaetaceae</taxon>
        <taxon>Salinispira</taxon>
    </lineage>
</organism>
<evidence type="ECO:0000259" key="5">
    <source>
        <dbReference type="Pfam" id="PF25023"/>
    </source>
</evidence>
<name>V5WLH1_9SPIO</name>
<dbReference type="RefSeq" id="WP_024269340.1">
    <property type="nucleotide sequence ID" value="NC_023035.1"/>
</dbReference>
<evidence type="ECO:0000256" key="2">
    <source>
        <dbReference type="SAM" id="MobiDB-lite"/>
    </source>
</evidence>
<dbReference type="NCBIfam" id="TIGR01643">
    <property type="entry name" value="YD_repeat_2x"/>
    <property type="match status" value="4"/>
</dbReference>
<dbReference type="STRING" id="1307761.L21SP2_3102"/>
<feature type="compositionally biased region" description="Polar residues" evidence="2">
    <location>
        <begin position="1731"/>
        <end position="1746"/>
    </location>
</feature>
<accession>V5WLH1</accession>
<keyword evidence="7" id="KW-1185">Reference proteome</keyword>
<feature type="compositionally biased region" description="Low complexity" evidence="2">
    <location>
        <begin position="1265"/>
        <end position="1278"/>
    </location>
</feature>
<evidence type="ECO:0000256" key="3">
    <source>
        <dbReference type="SAM" id="Phobius"/>
    </source>
</evidence>
<dbReference type="PANTHER" id="PTHR32305">
    <property type="match status" value="1"/>
</dbReference>
<reference evidence="6 7" key="1">
    <citation type="journal article" date="2015" name="Stand. Genomic Sci.">
        <title>Complete genome sequence and description of Salinispira pacifica gen. nov., sp. nov., a novel spirochaete isolated form a hypersaline microbial mat.</title>
        <authorList>
            <person name="Ben Hania W."/>
            <person name="Joseph M."/>
            <person name="Schumann P."/>
            <person name="Bunk B."/>
            <person name="Fiebig A."/>
            <person name="Sproer C."/>
            <person name="Klenk H.P."/>
            <person name="Fardeau M.L."/>
            <person name="Spring S."/>
        </authorList>
    </citation>
    <scope>NUCLEOTIDE SEQUENCE [LARGE SCALE GENOMIC DNA]</scope>
    <source>
        <strain evidence="6 7">L21-RPul-D2</strain>
    </source>
</reference>
<dbReference type="Pfam" id="PF20148">
    <property type="entry name" value="DUF6531"/>
    <property type="match status" value="1"/>
</dbReference>
<dbReference type="InterPro" id="IPR050708">
    <property type="entry name" value="T6SS_VgrG/RHS"/>
</dbReference>
<feature type="region of interest" description="Disordered" evidence="2">
    <location>
        <begin position="693"/>
        <end position="712"/>
    </location>
</feature>
<dbReference type="Pfam" id="PF05593">
    <property type="entry name" value="RHS_repeat"/>
    <property type="match status" value="2"/>
</dbReference>
<keyword evidence="3" id="KW-0812">Transmembrane</keyword>
<dbReference type="InterPro" id="IPR031325">
    <property type="entry name" value="RHS_repeat"/>
</dbReference>
<gene>
    <name evidence="6" type="ORF">L21SP2_3102</name>
</gene>
<keyword evidence="3" id="KW-1133">Transmembrane helix</keyword>
<feature type="compositionally biased region" description="Basic and acidic residues" evidence="2">
    <location>
        <begin position="1800"/>
        <end position="1810"/>
    </location>
</feature>
<dbReference type="Pfam" id="PF25023">
    <property type="entry name" value="TEN_YD-shell"/>
    <property type="match status" value="1"/>
</dbReference>
<keyword evidence="1" id="KW-0677">Repeat</keyword>
<evidence type="ECO:0008006" key="8">
    <source>
        <dbReference type="Google" id="ProtNLM"/>
    </source>
</evidence>
<keyword evidence="3" id="KW-0472">Membrane</keyword>
<dbReference type="KEGG" id="slr:L21SP2_3102"/>
<dbReference type="eggNOG" id="COG3209">
    <property type="taxonomic scope" value="Bacteria"/>
</dbReference>
<dbReference type="InterPro" id="IPR045351">
    <property type="entry name" value="DUF6531"/>
</dbReference>
<evidence type="ECO:0000256" key="1">
    <source>
        <dbReference type="ARBA" id="ARBA00022737"/>
    </source>
</evidence>